<accession>G4NWY4</accession>
<organism evidence="1 2">
    <name type="scientific">Bacillus spizizenii (strain DSM 15029 / JCM 12233 / NBRC 101239 / NRRL B-23049 / TU-B-10)</name>
    <name type="common">Bacillus subtilis subsp. spizizenii</name>
    <dbReference type="NCBI Taxonomy" id="1052585"/>
    <lineage>
        <taxon>Bacteria</taxon>
        <taxon>Bacillati</taxon>
        <taxon>Bacillota</taxon>
        <taxon>Bacilli</taxon>
        <taxon>Bacillales</taxon>
        <taxon>Bacillaceae</taxon>
        <taxon>Bacillus</taxon>
    </lineage>
</organism>
<dbReference type="AlphaFoldDB" id="G4NWY4"/>
<protein>
    <submittedName>
        <fullName evidence="1">Uncharacterized protein</fullName>
    </submittedName>
</protein>
<gene>
    <name evidence="1" type="ordered locus">GYO_2221</name>
</gene>
<dbReference type="EMBL" id="CP002905">
    <property type="protein sequence ID" value="AEP86852.1"/>
    <property type="molecule type" value="Genomic_DNA"/>
</dbReference>
<sequence>MLFIIAAEYKIDIEHLVHSSFSFIIADLHRYLQCETIVRFTFSLFYVH</sequence>
<dbReference type="HOGENOM" id="CLU_3149637_0_0_9"/>
<name>G4NWY4_BACS4</name>
<evidence type="ECO:0000313" key="2">
    <source>
        <dbReference type="Proteomes" id="UP000002651"/>
    </source>
</evidence>
<dbReference type="STRING" id="1052585.GYO_2221"/>
<reference evidence="1 2" key="1">
    <citation type="journal article" date="2012" name="J. Bacteriol.">
        <title>Whole-genome sequences of Bacillus subtilis and close relatives.</title>
        <authorList>
            <person name="Earl A.M."/>
            <person name="Eppinger M."/>
            <person name="Fricke W.F."/>
            <person name="Rosovitz M.J."/>
            <person name="Rasko D.A."/>
            <person name="Daugherty S."/>
            <person name="Losick R."/>
            <person name="Kolter R."/>
            <person name="Ravel J."/>
        </authorList>
    </citation>
    <scope>NUCLEOTIDE SEQUENCE [LARGE SCALE GENOMIC DNA]</scope>
    <source>
        <strain evidence="2">DSM 15029 / JCM 12233 / NBRC 101239 / NRRL B-23049 / TU-B-10</strain>
    </source>
</reference>
<evidence type="ECO:0000313" key="1">
    <source>
        <dbReference type="EMBL" id="AEP86852.1"/>
    </source>
</evidence>
<keyword evidence="2" id="KW-1185">Reference proteome</keyword>
<dbReference type="Proteomes" id="UP000002651">
    <property type="component" value="Chromosome"/>
</dbReference>
<dbReference type="KEGG" id="bst:GYO_2221"/>
<proteinExistence type="predicted"/>